<feature type="region of interest" description="Disordered" evidence="5">
    <location>
        <begin position="72"/>
        <end position="97"/>
    </location>
</feature>
<dbReference type="SUPFAM" id="SSF52151">
    <property type="entry name" value="FabD/lysophospholipase-like"/>
    <property type="match status" value="1"/>
</dbReference>
<evidence type="ECO:0000256" key="5">
    <source>
        <dbReference type="SAM" id="MobiDB-lite"/>
    </source>
</evidence>
<feature type="domain" description="PNPLA" evidence="6">
    <location>
        <begin position="40"/>
        <end position="338"/>
    </location>
</feature>
<feature type="compositionally biased region" description="Acidic residues" evidence="5">
    <location>
        <begin position="365"/>
        <end position="379"/>
    </location>
</feature>
<evidence type="ECO:0000259" key="6">
    <source>
        <dbReference type="PROSITE" id="PS51635"/>
    </source>
</evidence>
<name>A0ABR1YX19_9PEZI</name>
<comment type="caution">
    <text evidence="7">The sequence shown here is derived from an EMBL/GenBank/DDBJ whole genome shotgun (WGS) entry which is preliminary data.</text>
</comment>
<evidence type="ECO:0000256" key="3">
    <source>
        <dbReference type="ARBA" id="ARBA00023098"/>
    </source>
</evidence>
<keyword evidence="2 4" id="KW-0442">Lipid degradation</keyword>
<reference evidence="7 8" key="1">
    <citation type="submission" date="2024-04" db="EMBL/GenBank/DDBJ databases">
        <title>Phyllosticta paracitricarpa is synonymous to the EU quarantine fungus P. citricarpa based on phylogenomic analyses.</title>
        <authorList>
            <consortium name="Lawrence Berkeley National Laboratory"/>
            <person name="Van Ingen-Buijs V.A."/>
            <person name="Van Westerhoven A.C."/>
            <person name="Haridas S."/>
            <person name="Skiadas P."/>
            <person name="Martin F."/>
            <person name="Groenewald J.Z."/>
            <person name="Crous P.W."/>
            <person name="Seidl M.F."/>
        </authorList>
    </citation>
    <scope>NUCLEOTIDE SEQUENCE [LARGE SCALE GENOMIC DNA]</scope>
    <source>
        <strain evidence="7 8">CBS 123374</strain>
    </source>
</reference>
<evidence type="ECO:0000313" key="7">
    <source>
        <dbReference type="EMBL" id="KAK8240747.1"/>
    </source>
</evidence>
<feature type="region of interest" description="Disordered" evidence="5">
    <location>
        <begin position="587"/>
        <end position="657"/>
    </location>
</feature>
<feature type="region of interest" description="Disordered" evidence="5">
    <location>
        <begin position="356"/>
        <end position="380"/>
    </location>
</feature>
<evidence type="ECO:0000256" key="2">
    <source>
        <dbReference type="ARBA" id="ARBA00022963"/>
    </source>
</evidence>
<keyword evidence="8" id="KW-1185">Reference proteome</keyword>
<proteinExistence type="predicted"/>
<keyword evidence="3 4" id="KW-0443">Lipid metabolism</keyword>
<dbReference type="Pfam" id="PF01734">
    <property type="entry name" value="Patatin"/>
    <property type="match status" value="1"/>
</dbReference>
<dbReference type="PANTHER" id="PTHR24185:SF1">
    <property type="entry name" value="CALCIUM-INDEPENDENT PHOSPHOLIPASE A2-GAMMA"/>
    <property type="match status" value="1"/>
</dbReference>
<dbReference type="Gene3D" id="3.40.1090.10">
    <property type="entry name" value="Cytosolic phospholipase A2 catalytic domain"/>
    <property type="match status" value="1"/>
</dbReference>
<feature type="region of interest" description="Disordered" evidence="5">
    <location>
        <begin position="706"/>
        <end position="772"/>
    </location>
</feature>
<sequence length="803" mass="88319">MPVGRRPQPTAMTRPPLPLYQRSYVSDSDERSPWARKTILSFDGGGIKGYSSLLIMKRLMYLVEQIERGLVPGEDVSDPDPLPERDQYYAPNSSSEDYRWNPAAYTAPSDRRERALEPAETRAVSVKKTFSGDYDASSAFKPHHYFDYFVGTSTGGLSAIMLGRMELDVDTALKQYDTVGNQVFGHPRLAPKYISASSLVQPKYASWRMEKALQEVTKAALQEEMQQWGTSEKTIPFQSDAERSRTIVVARGKNLARKNGVTWRPYLFRTFDHLPPAPFAPASRKYQHLNPGHAHRMPIWQVARATSAAPTFFEPLKAEGYMFKDGGLGTNNPASVALQEVTQLHEQKPLLLLSIGTGRASGTGDSDEDEDGTAVDDDNVVLPGGPRIPSFLEPFFENLAVIKFMQNLVTETEQIHEHMLDRFEDEANAFASTSLSSSSFSPFPHPPAYHRLNVSSGIGRVIPLDGWSPSSSGARTKDAMLAATIAYLSQRKPDEALHATAQLLVRLRRRRAATERWERFAARYAYYCPERGCPAQGHGFESRAELRAHAQERHGFWVRGGGTGVRGAACVAGRGWACWEEGCWSDGDDDGSPSPPSSSSSGADSHHDSSPSSSSSTSSIAKSDDANAPQDSAAPPPPPQHQAFYHARTPRTGGPRTFLDEAAYRAHLERDHRIDWDKFGSRRDAEAWLDSGRILRKRAWRNLQRSGTLGSDQAHHQGTSSYSSSGGASAAVATPAAAPVEGKGEGEGEGQGQAAESVDGESSQGEVERLKRDVVKQRLQLSVWKALLDSRRTSDRKDRDGTT</sequence>
<dbReference type="EMBL" id="JBBWRZ010000003">
    <property type="protein sequence ID" value="KAK8240747.1"/>
    <property type="molecule type" value="Genomic_DNA"/>
</dbReference>
<feature type="active site" description="Proton acceptor" evidence="4">
    <location>
        <position position="325"/>
    </location>
</feature>
<feature type="short sequence motif" description="DGA/G" evidence="4">
    <location>
        <begin position="325"/>
        <end position="327"/>
    </location>
</feature>
<dbReference type="GO" id="GO:0016740">
    <property type="term" value="F:transferase activity"/>
    <property type="evidence" value="ECO:0007669"/>
    <property type="project" value="UniProtKB-KW"/>
</dbReference>
<dbReference type="Proteomes" id="UP001492380">
    <property type="component" value="Unassembled WGS sequence"/>
</dbReference>
<organism evidence="7 8">
    <name type="scientific">Phyllosticta capitalensis</name>
    <dbReference type="NCBI Taxonomy" id="121624"/>
    <lineage>
        <taxon>Eukaryota</taxon>
        <taxon>Fungi</taxon>
        <taxon>Dikarya</taxon>
        <taxon>Ascomycota</taxon>
        <taxon>Pezizomycotina</taxon>
        <taxon>Dothideomycetes</taxon>
        <taxon>Dothideomycetes incertae sedis</taxon>
        <taxon>Botryosphaeriales</taxon>
        <taxon>Phyllostictaceae</taxon>
        <taxon>Phyllosticta</taxon>
    </lineage>
</organism>
<dbReference type="GO" id="GO:0016787">
    <property type="term" value="F:hydrolase activity"/>
    <property type="evidence" value="ECO:0007669"/>
    <property type="project" value="UniProtKB-KW"/>
</dbReference>
<evidence type="ECO:0000256" key="1">
    <source>
        <dbReference type="ARBA" id="ARBA00022801"/>
    </source>
</evidence>
<protein>
    <submittedName>
        <fullName evidence="7">Acyl transferase/acyl hydrolase/lysophospholipase</fullName>
    </submittedName>
</protein>
<dbReference type="InterPro" id="IPR002641">
    <property type="entry name" value="PNPLA_dom"/>
</dbReference>
<dbReference type="InterPro" id="IPR016035">
    <property type="entry name" value="Acyl_Trfase/lysoPLipase"/>
</dbReference>
<feature type="short sequence motif" description="GXGXXG" evidence="4">
    <location>
        <begin position="44"/>
        <end position="49"/>
    </location>
</feature>
<evidence type="ECO:0000256" key="4">
    <source>
        <dbReference type="PROSITE-ProRule" id="PRU01161"/>
    </source>
</evidence>
<feature type="active site" description="Nucleophile" evidence="4">
    <location>
        <position position="153"/>
    </location>
</feature>
<dbReference type="PROSITE" id="PS51635">
    <property type="entry name" value="PNPLA"/>
    <property type="match status" value="1"/>
</dbReference>
<keyword evidence="7" id="KW-0808">Transferase</keyword>
<gene>
    <name evidence="7" type="ORF">HDK90DRAFT_194144</name>
</gene>
<feature type="compositionally biased region" description="Low complexity" evidence="5">
    <location>
        <begin position="610"/>
        <end position="633"/>
    </location>
</feature>
<feature type="short sequence motif" description="GXSXG" evidence="4">
    <location>
        <begin position="151"/>
        <end position="155"/>
    </location>
</feature>
<evidence type="ECO:0000313" key="8">
    <source>
        <dbReference type="Proteomes" id="UP001492380"/>
    </source>
</evidence>
<accession>A0ABR1YX19</accession>
<keyword evidence="1 4" id="KW-0378">Hydrolase</keyword>
<dbReference type="PANTHER" id="PTHR24185">
    <property type="entry name" value="CALCIUM-INDEPENDENT PHOSPHOLIPASE A2-GAMMA"/>
    <property type="match status" value="1"/>
</dbReference>
<feature type="compositionally biased region" description="Low complexity" evidence="5">
    <location>
        <begin position="719"/>
        <end position="741"/>
    </location>
</feature>